<dbReference type="NCBIfam" id="TIGR03396">
    <property type="entry name" value="PC_PLC"/>
    <property type="match status" value="1"/>
</dbReference>
<feature type="domain" description="Bacterial phospholipase C C-terminal" evidence="5">
    <location>
        <begin position="565"/>
        <end position="647"/>
    </location>
</feature>
<dbReference type="InterPro" id="IPR007312">
    <property type="entry name" value="Phosphoesterase"/>
</dbReference>
<dbReference type="OrthoDB" id="9770871at2"/>
<dbReference type="PANTHER" id="PTHR31956:SF1">
    <property type="entry name" value="NON-SPECIFIC PHOSPHOLIPASE C1"/>
    <property type="match status" value="1"/>
</dbReference>
<proteinExistence type="inferred from homology"/>
<dbReference type="AlphaFoldDB" id="A0A2P7B1Y1"/>
<dbReference type="EC" id="3.1.4.3" evidence="2"/>
<dbReference type="EMBL" id="PGGN01000001">
    <property type="protein sequence ID" value="PSH60454.1"/>
    <property type="molecule type" value="Genomic_DNA"/>
</dbReference>
<dbReference type="PANTHER" id="PTHR31956">
    <property type="entry name" value="NON-SPECIFIC PHOSPHOLIPASE C4-RELATED"/>
    <property type="match status" value="1"/>
</dbReference>
<dbReference type="InterPro" id="IPR017850">
    <property type="entry name" value="Alkaline_phosphatase_core_sf"/>
</dbReference>
<keyword evidence="3" id="KW-0378">Hydrolase</keyword>
<accession>A0A2P7B1Y1</accession>
<evidence type="ECO:0000256" key="2">
    <source>
        <dbReference type="ARBA" id="ARBA00012018"/>
    </source>
</evidence>
<dbReference type="InterPro" id="IPR006311">
    <property type="entry name" value="TAT_signal"/>
</dbReference>
<evidence type="ECO:0000259" key="5">
    <source>
        <dbReference type="Pfam" id="PF05506"/>
    </source>
</evidence>
<dbReference type="Pfam" id="PF04185">
    <property type="entry name" value="Phosphoesterase"/>
    <property type="match status" value="2"/>
</dbReference>
<dbReference type="Pfam" id="PF05506">
    <property type="entry name" value="PLipase_C_C"/>
    <property type="match status" value="1"/>
</dbReference>
<name>A0A2P7B1Y1_9HYPH</name>
<dbReference type="InterPro" id="IPR008475">
    <property type="entry name" value="PLipase_C_C"/>
</dbReference>
<evidence type="ECO:0000256" key="1">
    <source>
        <dbReference type="ARBA" id="ARBA00009717"/>
    </source>
</evidence>
<dbReference type="Proteomes" id="UP000241158">
    <property type="component" value="Unassembled WGS sequence"/>
</dbReference>
<protein>
    <recommendedName>
        <fullName evidence="2">phospholipase C</fullName>
        <ecNumber evidence="2">3.1.4.3</ecNumber>
    </recommendedName>
</protein>
<comment type="similarity">
    <text evidence="1">Belongs to the bacterial phospholipase C family.</text>
</comment>
<evidence type="ECO:0000313" key="7">
    <source>
        <dbReference type="Proteomes" id="UP000241158"/>
    </source>
</evidence>
<dbReference type="PROSITE" id="PS51318">
    <property type="entry name" value="TAT"/>
    <property type="match status" value="1"/>
</dbReference>
<dbReference type="Gene3D" id="3.40.720.10">
    <property type="entry name" value="Alkaline Phosphatase, subunit A"/>
    <property type="match status" value="2"/>
</dbReference>
<keyword evidence="7" id="KW-1185">Reference proteome</keyword>
<reference evidence="7" key="1">
    <citation type="submission" date="2017-11" db="EMBL/GenBank/DDBJ databases">
        <authorList>
            <person name="Kuznetsova I."/>
            <person name="Sazanova A."/>
            <person name="Chirak E."/>
            <person name="Safronova V."/>
            <person name="Willems A."/>
        </authorList>
    </citation>
    <scope>NUCLEOTIDE SEQUENCE [LARGE SCALE GENOMIC DNA]</scope>
    <source>
        <strain evidence="7">PEPV15</strain>
    </source>
</reference>
<evidence type="ECO:0000256" key="4">
    <source>
        <dbReference type="SAM" id="MobiDB-lite"/>
    </source>
</evidence>
<evidence type="ECO:0000313" key="6">
    <source>
        <dbReference type="EMBL" id="PSH60454.1"/>
    </source>
</evidence>
<dbReference type="RefSeq" id="WP_106715770.1">
    <property type="nucleotide sequence ID" value="NZ_JACHXT010000004.1"/>
</dbReference>
<dbReference type="InterPro" id="IPR017767">
    <property type="entry name" value="PC-PLC"/>
</dbReference>
<comment type="caution">
    <text evidence="6">The sequence shown here is derived from an EMBL/GenBank/DDBJ whole genome shotgun (WGS) entry which is preliminary data.</text>
</comment>
<feature type="compositionally biased region" description="Polar residues" evidence="4">
    <location>
        <begin position="796"/>
        <end position="806"/>
    </location>
</feature>
<evidence type="ECO:0000256" key="3">
    <source>
        <dbReference type="ARBA" id="ARBA00022801"/>
    </source>
</evidence>
<gene>
    <name evidence="6" type="ORF">CU100_07200</name>
</gene>
<sequence length="822" mass="91421">MTAIDRREFMKMMGVTAAGTAGLSAMPPAIQQALAIEPNRVTGTILDVEHVVILMQENRSFDHYFGTYNGVRGYTDPRPVVLPSTGKATWFQPNSNKAIASMTAEKRCGVDPKAEFVAPFHIDYGKNGENIRGTHHGMDSGIKAWNKGSYDRWLEAKKDVLVMGHLKHQDVSYHRHLANSFTICDHYHSSVHGDTYPNRLHLMSGTASDPNGGFLKRISGGHAWKTYPERIEEFNALPANKTKKISWRTYQGGTGQALDFATDNFTDNALETFNAYRNKPVKGCFWTNGRCYLPDPIHETPLFKETFLKFLKDFCVGKEVKVDHGKLDALTKKGVTNRTLYEFEFDVWRNKLPNISWIVAPQCYSEHSGGSTRGAYYINKVLSGLVANPKVWSKTVLILNYDENDGYFDHIVPPMPPVTGADGEVSSSLQDSLKHEIDGRNPLGFGPRVPCIVISPWSKGGWVCSQVFDHTSVLQFLEARFGIAEPNISDWRRAVAGDLTSALDFGKPDAKTTGLVKKEFNRRGPLFSKSPTVPADNTKNLPKVDNPLTWFASNQTSNLDGTRKARPLPYYFSVNGTIDAQNSKLNLCLSTSSAGVSFYAYDNVSAGAPKRYTVVKEEPLNPELPISDKYGFSIHGPNGYLYELEGNNDANIDAKITVYVGETAIDPWQDLELYLDITGCWKEGRFLKISNKYSPIWGADGTPQDFIMVPLPMDQTGYTRKVVQIPTREAWYDVTVEFTDKHGKTAAPFKRRIAGHIENGEPSRTDPFLTIDDLPVATVDKRPPVETAGSPAIPATSLSAHPKSSGQFFIEESSTPSIRFIE</sequence>
<feature type="region of interest" description="Disordered" evidence="4">
    <location>
        <begin position="782"/>
        <end position="806"/>
    </location>
</feature>
<dbReference type="GO" id="GO:0016042">
    <property type="term" value="P:lipid catabolic process"/>
    <property type="evidence" value="ECO:0007669"/>
    <property type="project" value="InterPro"/>
</dbReference>
<dbReference type="GO" id="GO:0034480">
    <property type="term" value="F:phosphatidylcholine phospholipase C activity"/>
    <property type="evidence" value="ECO:0007669"/>
    <property type="project" value="UniProtKB-EC"/>
</dbReference>
<organism evidence="6 7">
    <name type="scientific">Phyllobacterium endophyticum</name>
    <dbReference type="NCBI Taxonomy" id="1149773"/>
    <lineage>
        <taxon>Bacteria</taxon>
        <taxon>Pseudomonadati</taxon>
        <taxon>Pseudomonadota</taxon>
        <taxon>Alphaproteobacteria</taxon>
        <taxon>Hyphomicrobiales</taxon>
        <taxon>Phyllobacteriaceae</taxon>
        <taxon>Phyllobacterium</taxon>
    </lineage>
</organism>